<keyword evidence="3" id="KW-1185">Reference proteome</keyword>
<dbReference type="PANTHER" id="PTHR11081">
    <property type="entry name" value="FLAP ENDONUCLEASE FAMILY MEMBER"/>
    <property type="match status" value="1"/>
</dbReference>
<reference evidence="2 3" key="1">
    <citation type="submission" date="2023-03" db="EMBL/GenBank/DDBJ databases">
        <title>Genome sequence of Lichtheimia ornata CBS 291.66.</title>
        <authorList>
            <person name="Mohabir J.T."/>
            <person name="Shea T.P."/>
            <person name="Kurbessoian T."/>
            <person name="Berby B."/>
            <person name="Fontaine J."/>
            <person name="Livny J."/>
            <person name="Gnirke A."/>
            <person name="Stajich J.E."/>
            <person name="Cuomo C.A."/>
        </authorList>
    </citation>
    <scope>NUCLEOTIDE SEQUENCE [LARGE SCALE GENOMIC DNA]</scope>
    <source>
        <strain evidence="2">CBS 291.66</strain>
    </source>
</reference>
<dbReference type="Proteomes" id="UP001234581">
    <property type="component" value="Unassembled WGS sequence"/>
</dbReference>
<feature type="region of interest" description="Disordered" evidence="1">
    <location>
        <begin position="856"/>
        <end position="907"/>
    </location>
</feature>
<organism evidence="2 3">
    <name type="scientific">Lichtheimia ornata</name>
    <dbReference type="NCBI Taxonomy" id="688661"/>
    <lineage>
        <taxon>Eukaryota</taxon>
        <taxon>Fungi</taxon>
        <taxon>Fungi incertae sedis</taxon>
        <taxon>Mucoromycota</taxon>
        <taxon>Mucoromycotina</taxon>
        <taxon>Mucoromycetes</taxon>
        <taxon>Mucorales</taxon>
        <taxon>Lichtheimiaceae</taxon>
        <taxon>Lichtheimia</taxon>
    </lineage>
</organism>
<comment type="caution">
    <text evidence="2">The sequence shown here is derived from an EMBL/GenBank/DDBJ whole genome shotgun (WGS) entry which is preliminary data.</text>
</comment>
<dbReference type="InterPro" id="IPR006084">
    <property type="entry name" value="XPG/Rad2"/>
</dbReference>
<gene>
    <name evidence="2" type="ORF">O0I10_003632</name>
</gene>
<dbReference type="InterPro" id="IPR029060">
    <property type="entry name" value="PIN-like_dom_sf"/>
</dbReference>
<name>A0AAD7V958_9FUNG</name>
<evidence type="ECO:0000313" key="3">
    <source>
        <dbReference type="Proteomes" id="UP001234581"/>
    </source>
</evidence>
<dbReference type="EMBL" id="JARTCD010000012">
    <property type="protein sequence ID" value="KAJ8660585.1"/>
    <property type="molecule type" value="Genomic_DNA"/>
</dbReference>
<dbReference type="PANTHER" id="PTHR11081:SF65">
    <property type="entry name" value="DNA DAMAGE-INDUCIBLE PROTEIN DIN7-RELATED"/>
    <property type="match status" value="1"/>
</dbReference>
<accession>A0AAD7V958</accession>
<dbReference type="SUPFAM" id="SSF88723">
    <property type="entry name" value="PIN domain-like"/>
    <property type="match status" value="1"/>
</dbReference>
<protein>
    <submittedName>
        <fullName evidence="2">Uncharacterized protein</fullName>
    </submittedName>
</protein>
<evidence type="ECO:0000313" key="2">
    <source>
        <dbReference type="EMBL" id="KAJ8660585.1"/>
    </source>
</evidence>
<dbReference type="Gene3D" id="3.40.50.1010">
    <property type="entry name" value="5'-nuclease"/>
    <property type="match status" value="1"/>
</dbReference>
<dbReference type="GO" id="GO:0017108">
    <property type="term" value="F:5'-flap endonuclease activity"/>
    <property type="evidence" value="ECO:0007669"/>
    <property type="project" value="TreeGrafter"/>
</dbReference>
<proteinExistence type="predicted"/>
<feature type="compositionally biased region" description="Acidic residues" evidence="1">
    <location>
        <begin position="898"/>
        <end position="907"/>
    </location>
</feature>
<sequence>MGIKGLHQYLRTSNSLQQGVNVPQQLGENNTNTIFVDFCCEFFQLFQITSALELFRLQLRGANTENNVNTFYLVLGEFVAVVLERLHHLLNQVPGLTTICLVIDGDPLYAKKETHKARKLRRQDAIKLARRRFPGNPNNIPDPQLSKYAKQWLTFTTAMKNFIVQDLVFRGHHHYDENDPNQQGIVYVSAPFEADPVVVHLSNNRPNSAIISRDGDLFAYYGAVDVPRIVKFNWDIGAQFGQGDMTTKRQLLNTLAGHDIADEQELVMAQIEFAVHAAASGNDYAHNIPQISFNKIHESLQALRPHAGNANNVLQRLIDALGNRVTPFFVQSFQVALSQYAYPIVGANGQRSEAMPFEIIGNVLQYTGAEPAYPTTGPQPQGSRYTFLPPDGSYFQEQWGHTSPENVDPLRPGPPPRLVSRAKKAKRNISSKVKKIRAFVDNQEFRHPDGESSTTYSQKSRYKVTCQAGLYSSVLAIDKRNAIQATIITNAMRTLVNKMSFARFACLHIADIAMRQAFTTLNPQQRYVFYSRFFDEDTEIREETWRRLVYCAMNYQPGSTITTYEDRGAAIVATVSDRVNDIVDVNGNIHNGNHHLFKAYEGDVAYIYLYHLMQDEPVTCHIFLKARKIWYSGEFGMLHGLVPASLYMGTMVTEIVHELDLSFRQNVVKNFRARYCDYLRRRLQETAQCPQGWDNNEDFRNTIIQAVQAQTRQQAINTVQQDQNIAPGIRPAVNNFVQRMHSKYHMNLQGFDHNVCIQELINEATVPLQWPANRDRLVRYIFQQIWNVPLYSGEDNRDIDEQADNQQAYQDIQNLPPGIQDAITDFINGERDLQVIDIPVQQYDLRACLGIEPPGEPQVINEPNPVELGTVRPRNGNGNGNGNHNANPDDNANYLGNADDDEFEEDDLEDEYYGRPLKGLATRLVPLMVYMLQHCNGYLTFPLTPHQPWGPIAIPFNHSGVKEMFFTGNHFKHLVTPQISDMQQRIIDAIQGGHMEIADQLEQELDTMNAEIKKFIDLPYRVNRFNQLFDIKRCATIINGEKQVTNRGYLRWLGSYIPGTSTKRFTPRRLIRTDGMRIYVIYADWLRGKREGVQARFMTESRRTTREAMIPLLSPANEGMRQGVDLSDSYRGVVGMDFGEVCPVASVYRPTVSTLQGSQLVIKRGFLYGRTFLNRDQYNNMKAANGIDQLLSELGTSTYQGTYEQLMQYLDLIKGNTRAYRLWMFQSKASVMRFKWDNFMSLRSRLDQACSLVINQASATNDDDDDDRPLIFGFGLDGISQRNRRGAVAPMDQKLINALFHKIKQTNRLKDREDRDICTRVDEYMTSQTCCRCIKESVISQVNYLVRQATIFDRMAQNAQGQVEVLRVVRCQHNDQHTYHRDGNAAENMATILRYMIRFQQRPLRFIRQSRLPQEQQ</sequence>
<evidence type="ECO:0000256" key="1">
    <source>
        <dbReference type="SAM" id="MobiDB-lite"/>
    </source>
</evidence>
<dbReference type="RefSeq" id="XP_058345498.1">
    <property type="nucleotide sequence ID" value="XM_058483700.1"/>
</dbReference>
<dbReference type="GeneID" id="83211045"/>
<feature type="compositionally biased region" description="Low complexity" evidence="1">
    <location>
        <begin position="872"/>
        <end position="893"/>
    </location>
</feature>